<evidence type="ECO:0000259" key="1">
    <source>
        <dbReference type="Pfam" id="PF22513"/>
    </source>
</evidence>
<organism evidence="2 3">
    <name type="scientific">Enteractinococcus helveticum</name>
    <dbReference type="NCBI Taxonomy" id="1837282"/>
    <lineage>
        <taxon>Bacteria</taxon>
        <taxon>Bacillati</taxon>
        <taxon>Actinomycetota</taxon>
        <taxon>Actinomycetes</taxon>
        <taxon>Micrococcales</taxon>
        <taxon>Micrococcaceae</taxon>
    </lineage>
</organism>
<dbReference type="GO" id="GO:0003677">
    <property type="term" value="F:DNA binding"/>
    <property type="evidence" value="ECO:0007669"/>
    <property type="project" value="UniProtKB-KW"/>
</dbReference>
<dbReference type="InterPro" id="IPR053853">
    <property type="entry name" value="FitA-like_RHH"/>
</dbReference>
<dbReference type="Gene3D" id="1.10.1220.10">
    <property type="entry name" value="Met repressor-like"/>
    <property type="match status" value="1"/>
</dbReference>
<proteinExistence type="predicted"/>
<name>A0A921FLF2_9MICC</name>
<evidence type="ECO:0000313" key="3">
    <source>
        <dbReference type="Proteomes" id="UP000703315"/>
    </source>
</evidence>
<dbReference type="Proteomes" id="UP000703315">
    <property type="component" value="Unassembled WGS sequence"/>
</dbReference>
<reference evidence="2" key="1">
    <citation type="journal article" date="2021" name="PeerJ">
        <title>Extensive microbial diversity within the chicken gut microbiome revealed by metagenomics and culture.</title>
        <authorList>
            <person name="Gilroy R."/>
            <person name="Ravi A."/>
            <person name="Getino M."/>
            <person name="Pursley I."/>
            <person name="Horton D.L."/>
            <person name="Alikhan N.F."/>
            <person name="Baker D."/>
            <person name="Gharbi K."/>
            <person name="Hall N."/>
            <person name="Watson M."/>
            <person name="Adriaenssens E.M."/>
            <person name="Foster-Nyarko E."/>
            <person name="Jarju S."/>
            <person name="Secka A."/>
            <person name="Antonio M."/>
            <person name="Oren A."/>
            <person name="Chaudhuri R.R."/>
            <person name="La Ragione R."/>
            <person name="Hildebrand F."/>
            <person name="Pallen M.J."/>
        </authorList>
    </citation>
    <scope>NUCLEOTIDE SEQUENCE</scope>
    <source>
        <strain evidence="2">ChiHjej13B12-14962</strain>
    </source>
</reference>
<accession>A0A921FLF2</accession>
<dbReference type="Pfam" id="PF22513">
    <property type="entry name" value="FitA-like_RHH"/>
    <property type="match status" value="1"/>
</dbReference>
<comment type="caution">
    <text evidence="2">The sequence shown here is derived from an EMBL/GenBank/DDBJ whole genome shotgun (WGS) entry which is preliminary data.</text>
</comment>
<dbReference type="EMBL" id="DYXC01000041">
    <property type="protein sequence ID" value="HJF13799.1"/>
    <property type="molecule type" value="Genomic_DNA"/>
</dbReference>
<gene>
    <name evidence="2" type="ORF">K8V32_03205</name>
</gene>
<reference evidence="2" key="2">
    <citation type="submission" date="2021-09" db="EMBL/GenBank/DDBJ databases">
        <authorList>
            <person name="Gilroy R."/>
        </authorList>
    </citation>
    <scope>NUCLEOTIDE SEQUENCE</scope>
    <source>
        <strain evidence="2">ChiHjej13B12-14962</strain>
    </source>
</reference>
<dbReference type="InterPro" id="IPR010985">
    <property type="entry name" value="Ribbon_hlx_hlx"/>
</dbReference>
<feature type="domain" description="Antitoxin FitA-like ribbon-helix-helix" evidence="1">
    <location>
        <begin position="3"/>
        <end position="40"/>
    </location>
</feature>
<dbReference type="RefSeq" id="WP_303902778.1">
    <property type="nucleotide sequence ID" value="NZ_DYXC01000041.1"/>
</dbReference>
<dbReference type="SUPFAM" id="SSF47598">
    <property type="entry name" value="Ribbon-helix-helix"/>
    <property type="match status" value="1"/>
</dbReference>
<sequence>MEQILIRNLPAGTKAAIRVLAERHGRSVEAEVHAIIAAALEHEPISINDMLSMDEGAEIEFELPPLHLAAREPEL</sequence>
<dbReference type="InterPro" id="IPR013321">
    <property type="entry name" value="Arc_rbn_hlx_hlx"/>
</dbReference>
<dbReference type="GO" id="GO:0006355">
    <property type="term" value="P:regulation of DNA-templated transcription"/>
    <property type="evidence" value="ECO:0007669"/>
    <property type="project" value="InterPro"/>
</dbReference>
<dbReference type="AlphaFoldDB" id="A0A921FLF2"/>
<keyword evidence="2" id="KW-0238">DNA-binding</keyword>
<protein>
    <submittedName>
        <fullName evidence="2">Arc family DNA-binding protein</fullName>
    </submittedName>
</protein>
<evidence type="ECO:0000313" key="2">
    <source>
        <dbReference type="EMBL" id="HJF13799.1"/>
    </source>
</evidence>